<dbReference type="EMBL" id="DXEK01000090">
    <property type="protein sequence ID" value="HIX77036.1"/>
    <property type="molecule type" value="Genomic_DNA"/>
</dbReference>
<evidence type="ECO:0000256" key="6">
    <source>
        <dbReference type="SAM" id="Phobius"/>
    </source>
</evidence>
<feature type="transmembrane region" description="Helical" evidence="6">
    <location>
        <begin position="74"/>
        <end position="92"/>
    </location>
</feature>
<reference evidence="7" key="2">
    <citation type="submission" date="2021-04" db="EMBL/GenBank/DDBJ databases">
        <authorList>
            <person name="Gilroy R."/>
        </authorList>
    </citation>
    <scope>NUCLEOTIDE SEQUENCE</scope>
    <source>
        <strain evidence="7">CHK183-1962</strain>
    </source>
</reference>
<evidence type="ECO:0000256" key="2">
    <source>
        <dbReference type="ARBA" id="ARBA00007375"/>
    </source>
</evidence>
<keyword evidence="5 6" id="KW-0472">Membrane</keyword>
<name>A0A9D2BI64_9FIRM</name>
<feature type="transmembrane region" description="Helical" evidence="6">
    <location>
        <begin position="99"/>
        <end position="116"/>
    </location>
</feature>
<accession>A0A9D2BI64</accession>
<keyword evidence="3 6" id="KW-0812">Transmembrane</keyword>
<proteinExistence type="inferred from homology"/>
<feature type="transmembrane region" description="Helical" evidence="6">
    <location>
        <begin position="122"/>
        <end position="140"/>
    </location>
</feature>
<dbReference type="Pfam" id="PF07947">
    <property type="entry name" value="YhhN"/>
    <property type="match status" value="1"/>
</dbReference>
<evidence type="ECO:0000256" key="3">
    <source>
        <dbReference type="ARBA" id="ARBA00022692"/>
    </source>
</evidence>
<evidence type="ECO:0000313" key="7">
    <source>
        <dbReference type="EMBL" id="HIX77036.1"/>
    </source>
</evidence>
<protein>
    <submittedName>
        <fullName evidence="7">Lysoplasmalogenase</fullName>
    </submittedName>
</protein>
<dbReference type="Proteomes" id="UP000886890">
    <property type="component" value="Unassembled WGS sequence"/>
</dbReference>
<feature type="transmembrane region" description="Helical" evidence="6">
    <location>
        <begin position="213"/>
        <end position="232"/>
    </location>
</feature>
<comment type="subcellular location">
    <subcellularLocation>
        <location evidence="1">Membrane</location>
        <topology evidence="1">Multi-pass membrane protein</topology>
    </subcellularLocation>
</comment>
<organism evidence="7 8">
    <name type="scientific">Candidatus Fusicatenibacter merdavium</name>
    <dbReference type="NCBI Taxonomy" id="2838600"/>
    <lineage>
        <taxon>Bacteria</taxon>
        <taxon>Bacillati</taxon>
        <taxon>Bacillota</taxon>
        <taxon>Clostridia</taxon>
        <taxon>Lachnospirales</taxon>
        <taxon>Lachnospiraceae</taxon>
        <taxon>Fusicatenibacter</taxon>
    </lineage>
</organism>
<dbReference type="GO" id="GO:0016020">
    <property type="term" value="C:membrane"/>
    <property type="evidence" value="ECO:0007669"/>
    <property type="project" value="UniProtKB-SubCell"/>
</dbReference>
<evidence type="ECO:0000313" key="8">
    <source>
        <dbReference type="Proteomes" id="UP000886890"/>
    </source>
</evidence>
<reference evidence="7" key="1">
    <citation type="journal article" date="2021" name="PeerJ">
        <title>Extensive microbial diversity within the chicken gut microbiome revealed by metagenomics and culture.</title>
        <authorList>
            <person name="Gilroy R."/>
            <person name="Ravi A."/>
            <person name="Getino M."/>
            <person name="Pursley I."/>
            <person name="Horton D.L."/>
            <person name="Alikhan N.F."/>
            <person name="Baker D."/>
            <person name="Gharbi K."/>
            <person name="Hall N."/>
            <person name="Watson M."/>
            <person name="Adriaenssens E.M."/>
            <person name="Foster-Nyarko E."/>
            <person name="Jarju S."/>
            <person name="Secka A."/>
            <person name="Antonio M."/>
            <person name="Oren A."/>
            <person name="Chaudhuri R.R."/>
            <person name="La Ragione R."/>
            <person name="Hildebrand F."/>
            <person name="Pallen M.J."/>
        </authorList>
    </citation>
    <scope>NUCLEOTIDE SEQUENCE</scope>
    <source>
        <strain evidence="7">CHK183-1962</strain>
    </source>
</reference>
<sequence length="233" mass="25697">MQLVKKGCKRKGGVMERWQWLLLAVPEMAAGTGTYFLLKYRLDSKWKILAKCMVTWMAVCTAAAGVILQNANPFGSLIFWAMVLFLAADGLLEIRFPAGATVFALGHGLLIVWYFLQGGLHPMTAAVFVVLCLAAILLFRRECRKLWGEKKYPYLIGMLFYLAFLMLMVSMAVLLPASVGAKGFLPAAGAFAFAVSDMMIGKNVLVGLSRRKNDFALCLYYAAVLAISLMTWG</sequence>
<feature type="transmembrane region" description="Helical" evidence="6">
    <location>
        <begin position="183"/>
        <end position="201"/>
    </location>
</feature>
<evidence type="ECO:0000256" key="5">
    <source>
        <dbReference type="ARBA" id="ARBA00023136"/>
    </source>
</evidence>
<dbReference type="AlphaFoldDB" id="A0A9D2BI64"/>
<feature type="transmembrane region" description="Helical" evidence="6">
    <location>
        <begin position="152"/>
        <end position="177"/>
    </location>
</feature>
<gene>
    <name evidence="7" type="ORF">H9734_05495</name>
</gene>
<feature type="transmembrane region" description="Helical" evidence="6">
    <location>
        <begin position="20"/>
        <end position="38"/>
    </location>
</feature>
<keyword evidence="4 6" id="KW-1133">Transmembrane helix</keyword>
<dbReference type="InterPro" id="IPR012506">
    <property type="entry name" value="TMEM86B-like"/>
</dbReference>
<evidence type="ECO:0000256" key="4">
    <source>
        <dbReference type="ARBA" id="ARBA00022989"/>
    </source>
</evidence>
<comment type="similarity">
    <text evidence="2">Belongs to the TMEM86 family.</text>
</comment>
<evidence type="ECO:0000256" key="1">
    <source>
        <dbReference type="ARBA" id="ARBA00004141"/>
    </source>
</evidence>
<comment type="caution">
    <text evidence="7">The sequence shown here is derived from an EMBL/GenBank/DDBJ whole genome shotgun (WGS) entry which is preliminary data.</text>
</comment>